<accession>A0A1H8NRJ7</accession>
<gene>
    <name evidence="1" type="ORF">SAMN05444123_102231</name>
</gene>
<protein>
    <submittedName>
        <fullName evidence="1">Uncharacterized protein</fullName>
    </submittedName>
</protein>
<dbReference type="OrthoDB" id="7180789at2"/>
<dbReference type="RefSeq" id="WP_092682042.1">
    <property type="nucleotide sequence ID" value="NZ_FODT01000002.1"/>
</dbReference>
<proteinExistence type="predicted"/>
<name>A0A1H8NRJ7_9BRAD</name>
<dbReference type="EMBL" id="FODT01000002">
    <property type="protein sequence ID" value="SEO31993.1"/>
    <property type="molecule type" value="Genomic_DNA"/>
</dbReference>
<keyword evidence="2" id="KW-1185">Reference proteome</keyword>
<dbReference type="AlphaFoldDB" id="A0A1H8NRJ7"/>
<evidence type="ECO:0000313" key="2">
    <source>
        <dbReference type="Proteomes" id="UP000199615"/>
    </source>
</evidence>
<dbReference type="Proteomes" id="UP000199615">
    <property type="component" value="Unassembled WGS sequence"/>
</dbReference>
<reference evidence="2" key="1">
    <citation type="submission" date="2016-10" db="EMBL/GenBank/DDBJ databases">
        <authorList>
            <person name="Varghese N."/>
            <person name="Submissions S."/>
        </authorList>
    </citation>
    <scope>NUCLEOTIDE SEQUENCE [LARGE SCALE GENOMIC DNA]</scope>
    <source>
        <strain evidence="2">DSM 123</strain>
    </source>
</reference>
<organism evidence="1 2">
    <name type="scientific">Rhodopseudomonas pseudopalustris</name>
    <dbReference type="NCBI Taxonomy" id="1513892"/>
    <lineage>
        <taxon>Bacteria</taxon>
        <taxon>Pseudomonadati</taxon>
        <taxon>Pseudomonadota</taxon>
        <taxon>Alphaproteobacteria</taxon>
        <taxon>Hyphomicrobiales</taxon>
        <taxon>Nitrobacteraceae</taxon>
        <taxon>Rhodopseudomonas</taxon>
    </lineage>
</organism>
<sequence length="366" mass="37829">MTTVTTGLNSCAQYGAAYARTAVSQNSLAGVLASTGDDPFTSNNSATNLTLSAAARAQLANATAAKDFTAVISDSRAALDKLYKAAGVTGPYDASGKPTIDPSSLDRRALFAVASNAGGKFTEAEQTLAAVTRIAGFNAALSPAAQTAKLTDNYNTIYKAAADYLDGASSEEKATSTWQAERAAIAKGLTATQSDPTKAPSGISGDPVASYLAQYPSGSPTNTQSFASVANSARAALDDQAKQAAAAGKELIYDPGRKVGQMADLSSLDNRSLSAISLNQDQLFSKEETFAAKQELDSRNRASILTALKQSQTSGNPADFSLGLLNSYSAMSAEERTAANWTPAFRDNAVQSYKATTTLLSMLKGG</sequence>
<evidence type="ECO:0000313" key="1">
    <source>
        <dbReference type="EMBL" id="SEO31993.1"/>
    </source>
</evidence>